<dbReference type="EMBL" id="NIVC01001310">
    <property type="protein sequence ID" value="PAA69562.1"/>
    <property type="molecule type" value="Genomic_DNA"/>
</dbReference>
<dbReference type="STRING" id="282301.A0A267F977"/>
<evidence type="ECO:0000256" key="4">
    <source>
        <dbReference type="ARBA" id="ARBA00022989"/>
    </source>
</evidence>
<name>A0A267F977_9PLAT</name>
<dbReference type="GO" id="GO:0016020">
    <property type="term" value="C:membrane"/>
    <property type="evidence" value="ECO:0007669"/>
    <property type="project" value="UniProtKB-SubCell"/>
</dbReference>
<feature type="region of interest" description="Disordered" evidence="6">
    <location>
        <begin position="150"/>
        <end position="181"/>
    </location>
</feature>
<gene>
    <name evidence="8" type="ORF">BOX15_Mlig032570g1</name>
</gene>
<keyword evidence="4 7" id="KW-1133">Transmembrane helix</keyword>
<feature type="transmembrane region" description="Helical" evidence="7">
    <location>
        <begin position="122"/>
        <end position="140"/>
    </location>
</feature>
<evidence type="ECO:0000256" key="3">
    <source>
        <dbReference type="ARBA" id="ARBA00022692"/>
    </source>
</evidence>
<dbReference type="PANTHER" id="PTHR13163">
    <property type="entry name" value="SPINAL CORD EXPRESSION PROTEIN 4"/>
    <property type="match status" value="1"/>
</dbReference>
<comment type="similarity">
    <text evidence="2">Belongs to the DoxX family.</text>
</comment>
<evidence type="ECO:0000256" key="1">
    <source>
        <dbReference type="ARBA" id="ARBA00004141"/>
    </source>
</evidence>
<dbReference type="Proteomes" id="UP000215902">
    <property type="component" value="Unassembled WGS sequence"/>
</dbReference>
<protein>
    <recommendedName>
        <fullName evidence="10">Transmembrane protein 35A</fullName>
    </recommendedName>
</protein>
<evidence type="ECO:0000256" key="6">
    <source>
        <dbReference type="SAM" id="MobiDB-lite"/>
    </source>
</evidence>
<dbReference type="AlphaFoldDB" id="A0A267F977"/>
<dbReference type="OrthoDB" id="432685at2759"/>
<dbReference type="InterPro" id="IPR040399">
    <property type="entry name" value="TMEM35A/B"/>
</dbReference>
<comment type="caution">
    <text evidence="8">The sequence shown here is derived from an EMBL/GenBank/DDBJ whole genome shotgun (WGS) entry which is preliminary data.</text>
</comment>
<feature type="non-terminal residue" evidence="8">
    <location>
        <position position="1"/>
    </location>
</feature>
<reference evidence="8 9" key="1">
    <citation type="submission" date="2017-06" db="EMBL/GenBank/DDBJ databases">
        <title>A platform for efficient transgenesis in Macrostomum lignano, a flatworm model organism for stem cell research.</title>
        <authorList>
            <person name="Berezikov E."/>
        </authorList>
    </citation>
    <scope>NUCLEOTIDE SEQUENCE [LARGE SCALE GENOMIC DNA]</scope>
    <source>
        <strain evidence="8">DV1</strain>
        <tissue evidence="8">Whole organism</tissue>
    </source>
</reference>
<evidence type="ECO:0000256" key="7">
    <source>
        <dbReference type="SAM" id="Phobius"/>
    </source>
</evidence>
<sequence length="181" mass="19639">LATSPIEKSIMASALSTTISCCIIGLLFIVPGIVKTVYINQRITKDMLKLYKNFTDVFPLAPLGFQPTQKHYMETVGVSEIILGTMLSFGTTPARRTAIVLLMLLTCLSVYTHIMLKDYRGCMVPAGYMGLLLWLLVGLGKHFGASSASNNDINNSGSSPASDSDGSTAQRNQSRKEKKAQ</sequence>
<accession>A0A267F977</accession>
<comment type="subcellular location">
    <subcellularLocation>
        <location evidence="1">Membrane</location>
        <topology evidence="1">Multi-pass membrane protein</topology>
    </subcellularLocation>
</comment>
<evidence type="ECO:0000256" key="2">
    <source>
        <dbReference type="ARBA" id="ARBA00006679"/>
    </source>
</evidence>
<proteinExistence type="inferred from homology"/>
<evidence type="ECO:0008006" key="10">
    <source>
        <dbReference type="Google" id="ProtNLM"/>
    </source>
</evidence>
<evidence type="ECO:0000313" key="9">
    <source>
        <dbReference type="Proteomes" id="UP000215902"/>
    </source>
</evidence>
<keyword evidence="9" id="KW-1185">Reference proteome</keyword>
<evidence type="ECO:0000313" key="8">
    <source>
        <dbReference type="EMBL" id="PAA69562.1"/>
    </source>
</evidence>
<feature type="transmembrane region" description="Helical" evidence="7">
    <location>
        <begin position="12"/>
        <end position="34"/>
    </location>
</feature>
<feature type="compositionally biased region" description="Low complexity" evidence="6">
    <location>
        <begin position="150"/>
        <end position="167"/>
    </location>
</feature>
<keyword evidence="3 7" id="KW-0812">Transmembrane</keyword>
<organism evidence="8 9">
    <name type="scientific">Macrostomum lignano</name>
    <dbReference type="NCBI Taxonomy" id="282301"/>
    <lineage>
        <taxon>Eukaryota</taxon>
        <taxon>Metazoa</taxon>
        <taxon>Spiralia</taxon>
        <taxon>Lophotrochozoa</taxon>
        <taxon>Platyhelminthes</taxon>
        <taxon>Rhabditophora</taxon>
        <taxon>Macrostomorpha</taxon>
        <taxon>Macrostomida</taxon>
        <taxon>Macrostomidae</taxon>
        <taxon>Macrostomum</taxon>
    </lineage>
</organism>
<feature type="transmembrane region" description="Helical" evidence="7">
    <location>
        <begin position="98"/>
        <end position="116"/>
    </location>
</feature>
<keyword evidence="5 7" id="KW-0472">Membrane</keyword>
<dbReference type="PANTHER" id="PTHR13163:SF2">
    <property type="entry name" value="TRANSMEMBRANE PROTEIN 35B"/>
    <property type="match status" value="1"/>
</dbReference>
<evidence type="ECO:0000256" key="5">
    <source>
        <dbReference type="ARBA" id="ARBA00023136"/>
    </source>
</evidence>